<dbReference type="Gene3D" id="3.30.1050.10">
    <property type="entry name" value="SCP2 sterol-binding domain"/>
    <property type="match status" value="1"/>
</dbReference>
<evidence type="ECO:0000259" key="1">
    <source>
        <dbReference type="PROSITE" id="PS51186"/>
    </source>
</evidence>
<dbReference type="InterPro" id="IPR025559">
    <property type="entry name" value="Eis_dom"/>
</dbReference>
<dbReference type="PANTHER" id="PTHR37817:SF1">
    <property type="entry name" value="N-ACETYLTRANSFERASE EIS"/>
    <property type="match status" value="1"/>
</dbReference>
<dbReference type="GeneID" id="42856506"/>
<dbReference type="Pfam" id="PF13530">
    <property type="entry name" value="SCP2_2"/>
    <property type="match status" value="1"/>
</dbReference>
<dbReference type="InterPro" id="IPR051554">
    <property type="entry name" value="Acetyltransferase_Eis"/>
</dbReference>
<dbReference type="Proteomes" id="UP000032483">
    <property type="component" value="Unassembled WGS sequence"/>
</dbReference>
<dbReference type="AlphaFoldDB" id="A0A0D8J0L5"/>
<dbReference type="GO" id="GO:0034069">
    <property type="term" value="F:aminoglycoside N-acetyltransferase activity"/>
    <property type="evidence" value="ECO:0007669"/>
    <property type="project" value="TreeGrafter"/>
</dbReference>
<keyword evidence="2" id="KW-0808">Transferase</keyword>
<keyword evidence="3" id="KW-1185">Reference proteome</keyword>
<sequence length="406" mass="46263">MQYTSLPDGFTIQELDASHLEQFNALLRYAFQVTEEELVQVGWQEDEIKQSKFPILESAHVLGCFEGKTLAAQIAVYPMQVNVEGSLLDTGFVTGVATYPEYAGIGLMSTLIRQALTDMRGRGQSISFLCPYSIPFYRHKGWEIVSDKMTFRIRDNQLPKPQPVPGKVRRIAWDDPSLAAVHDRFAAKTHGCLVRNALAWDEYWRWDVDDEVVAMYYDAADEPQGYLVYLLKREIFKIKEMVYLNDEARRGMWDYVTAHYSMVTEVSGCNYTNHSLAFTLEDSDIRETVQPYVMARIVDFAAFIMSYNFAEASSGDAITFLIHDKVLDWNEQEFTVRFHADGTHTLSAEPSPYTAEMSIGTAICMLMGYKRPAYLKSIDRLTADAKTTALLERLIPTGKAYFSDYI</sequence>
<dbReference type="Gene3D" id="3.40.630.30">
    <property type="match status" value="2"/>
</dbReference>
<dbReference type="InterPro" id="IPR041380">
    <property type="entry name" value="Acetyltransf_17"/>
</dbReference>
<dbReference type="InterPro" id="IPR036527">
    <property type="entry name" value="SCP2_sterol-bd_dom_sf"/>
</dbReference>
<dbReference type="EMBL" id="JXXK01000008">
    <property type="protein sequence ID" value="KJF40284.1"/>
    <property type="molecule type" value="Genomic_DNA"/>
</dbReference>
<dbReference type="GO" id="GO:0030649">
    <property type="term" value="P:aminoglycoside antibiotic catabolic process"/>
    <property type="evidence" value="ECO:0007669"/>
    <property type="project" value="TreeGrafter"/>
</dbReference>
<organism evidence="2 3">
    <name type="scientific">Ruthenibacterium lactatiformans</name>
    <dbReference type="NCBI Taxonomy" id="1550024"/>
    <lineage>
        <taxon>Bacteria</taxon>
        <taxon>Bacillati</taxon>
        <taxon>Bacillota</taxon>
        <taxon>Clostridia</taxon>
        <taxon>Eubacteriales</taxon>
        <taxon>Oscillospiraceae</taxon>
        <taxon>Ruthenibacterium</taxon>
    </lineage>
</organism>
<gene>
    <name evidence="2" type="ORF">TQ39_07800</name>
</gene>
<feature type="domain" description="N-acetyltransferase" evidence="1">
    <location>
        <begin position="10"/>
        <end position="165"/>
    </location>
</feature>
<dbReference type="SUPFAM" id="SSF55729">
    <property type="entry name" value="Acyl-CoA N-acyltransferases (Nat)"/>
    <property type="match status" value="1"/>
</dbReference>
<dbReference type="RefSeq" id="WP_050005137.1">
    <property type="nucleotide sequence ID" value="NZ_JXXK01000008.1"/>
</dbReference>
<evidence type="ECO:0000313" key="3">
    <source>
        <dbReference type="Proteomes" id="UP000032483"/>
    </source>
</evidence>
<dbReference type="Pfam" id="PF17668">
    <property type="entry name" value="Acetyltransf_17"/>
    <property type="match status" value="1"/>
</dbReference>
<dbReference type="PATRIC" id="fig|1550024.3.peg.1767"/>
<name>A0A0D8J0L5_9FIRM</name>
<dbReference type="InterPro" id="IPR000182">
    <property type="entry name" value="GNAT_dom"/>
</dbReference>
<accession>A0A0D8J0L5</accession>
<dbReference type="SUPFAM" id="SSF55718">
    <property type="entry name" value="SCP-like"/>
    <property type="match status" value="1"/>
</dbReference>
<reference evidence="2" key="1">
    <citation type="submission" date="2015-02" db="EMBL/GenBank/DDBJ databases">
        <title>A novel member of the family Ruminococcaceae isolated from human feces.</title>
        <authorList>
            <person name="Shkoporov A.N."/>
            <person name="Chaplin A.V."/>
            <person name="Motuzova O.V."/>
            <person name="Kafarskaia L.I."/>
            <person name="Khokhlova E.V."/>
            <person name="Efimov B.A."/>
        </authorList>
    </citation>
    <scope>NUCLEOTIDE SEQUENCE [LARGE SCALE GENOMIC DNA]</scope>
    <source>
        <strain evidence="2">585-1</strain>
    </source>
</reference>
<evidence type="ECO:0000313" key="2">
    <source>
        <dbReference type="EMBL" id="KJF40284.1"/>
    </source>
</evidence>
<dbReference type="PROSITE" id="PS51186">
    <property type="entry name" value="GNAT"/>
    <property type="match status" value="1"/>
</dbReference>
<dbReference type="Pfam" id="PF13527">
    <property type="entry name" value="Acetyltransf_9"/>
    <property type="match status" value="1"/>
</dbReference>
<dbReference type="InterPro" id="IPR016181">
    <property type="entry name" value="Acyl_CoA_acyltransferase"/>
</dbReference>
<comment type="caution">
    <text evidence="2">The sequence shown here is derived from an EMBL/GenBank/DDBJ whole genome shotgun (WGS) entry which is preliminary data.</text>
</comment>
<proteinExistence type="predicted"/>
<protein>
    <submittedName>
        <fullName evidence="2">GNAT family acetyltransferase</fullName>
    </submittedName>
</protein>
<dbReference type="PANTHER" id="PTHR37817">
    <property type="entry name" value="N-ACETYLTRANSFERASE EIS"/>
    <property type="match status" value="1"/>
</dbReference>